<reference evidence="1 2" key="1">
    <citation type="submission" date="2019-04" db="EMBL/GenBank/DDBJ databases">
        <title>Isolation and identification of Cellulomonas shaoxiangyii sp. Nov. isolated from feces of the Tibetan antelopes (Pantholops hodgsonii) in the Qinghai-Tibet plateau of China.</title>
        <authorList>
            <person name="Tian Z."/>
        </authorList>
    </citation>
    <scope>NUCLEOTIDE SEQUENCE [LARGE SCALE GENOMIC DNA]</scope>
    <source>
        <strain evidence="1 2">Z28</strain>
    </source>
</reference>
<sequence length="111" mass="11311">MVVVSCSCGEVSYPSHNPLRALPVAVRARLAATAGERGTVVVDIDPDWHPGGASLHVSCVWLVAEVSLEALVAGLDPADAALVRAAWVLPRADALEVAAPEPAAARLAVGA</sequence>
<dbReference type="Proteomes" id="UP000296469">
    <property type="component" value="Chromosome"/>
</dbReference>
<accession>A0A4P7SHR5</accession>
<gene>
    <name evidence="1" type="ORF">E5225_02980</name>
</gene>
<name>A0A4P7SHR5_9CELL</name>
<organism evidence="1 2">
    <name type="scientific">Cellulomonas shaoxiangyii</name>
    <dbReference type="NCBI Taxonomy" id="2566013"/>
    <lineage>
        <taxon>Bacteria</taxon>
        <taxon>Bacillati</taxon>
        <taxon>Actinomycetota</taxon>
        <taxon>Actinomycetes</taxon>
        <taxon>Micrococcales</taxon>
        <taxon>Cellulomonadaceae</taxon>
        <taxon>Cellulomonas</taxon>
    </lineage>
</organism>
<evidence type="ECO:0000313" key="1">
    <source>
        <dbReference type="EMBL" id="QCB92666.1"/>
    </source>
</evidence>
<dbReference type="AlphaFoldDB" id="A0A4P7SHR5"/>
<dbReference type="RefSeq" id="WP_135974048.1">
    <property type="nucleotide sequence ID" value="NZ_CP039291.1"/>
</dbReference>
<protein>
    <submittedName>
        <fullName evidence="1">Uncharacterized protein</fullName>
    </submittedName>
</protein>
<dbReference type="EMBL" id="CP039291">
    <property type="protein sequence ID" value="QCB92666.1"/>
    <property type="molecule type" value="Genomic_DNA"/>
</dbReference>
<evidence type="ECO:0000313" key="2">
    <source>
        <dbReference type="Proteomes" id="UP000296469"/>
    </source>
</evidence>
<dbReference type="KEGG" id="celz:E5225_02980"/>
<keyword evidence="2" id="KW-1185">Reference proteome</keyword>
<proteinExistence type="predicted"/>
<dbReference type="OrthoDB" id="4822589at2"/>